<keyword evidence="4" id="KW-0812">Transmembrane</keyword>
<feature type="transmembrane region" description="Helical" evidence="4">
    <location>
        <begin position="154"/>
        <end position="172"/>
    </location>
</feature>
<dbReference type="SMART" id="SM00744">
    <property type="entry name" value="RINGv"/>
    <property type="match status" value="1"/>
</dbReference>
<dbReference type="PANTHER" id="PTHR46214">
    <property type="entry name" value="ZINC FINGER, RING-CH-TYPE"/>
    <property type="match status" value="1"/>
</dbReference>
<dbReference type="AlphaFoldDB" id="A0AAW2T4D1"/>
<reference evidence="6" key="2">
    <citation type="journal article" date="2024" name="Plant">
        <title>Genomic evolution and insights into agronomic trait innovations of Sesamum species.</title>
        <authorList>
            <person name="Miao H."/>
            <person name="Wang L."/>
            <person name="Qu L."/>
            <person name="Liu H."/>
            <person name="Sun Y."/>
            <person name="Le M."/>
            <person name="Wang Q."/>
            <person name="Wei S."/>
            <person name="Zheng Y."/>
            <person name="Lin W."/>
            <person name="Duan Y."/>
            <person name="Cao H."/>
            <person name="Xiong S."/>
            <person name="Wang X."/>
            <person name="Wei L."/>
            <person name="Li C."/>
            <person name="Ma Q."/>
            <person name="Ju M."/>
            <person name="Zhao R."/>
            <person name="Li G."/>
            <person name="Mu C."/>
            <person name="Tian Q."/>
            <person name="Mei H."/>
            <person name="Zhang T."/>
            <person name="Gao T."/>
            <person name="Zhang H."/>
        </authorList>
    </citation>
    <scope>NUCLEOTIDE SEQUENCE</scope>
    <source>
        <strain evidence="6">G02</strain>
    </source>
</reference>
<evidence type="ECO:0000256" key="4">
    <source>
        <dbReference type="SAM" id="Phobius"/>
    </source>
</evidence>
<keyword evidence="2" id="KW-0863">Zinc-finger</keyword>
<feature type="domain" description="RING-CH-type" evidence="5">
    <location>
        <begin position="19"/>
        <end position="115"/>
    </location>
</feature>
<evidence type="ECO:0000259" key="5">
    <source>
        <dbReference type="PROSITE" id="PS51292"/>
    </source>
</evidence>
<name>A0AAW2T4D1_SESRA</name>
<accession>A0AAW2T4D1</accession>
<gene>
    <name evidence="6" type="ORF">Sradi_2187900</name>
</gene>
<organism evidence="6">
    <name type="scientific">Sesamum radiatum</name>
    <name type="common">Black benniseed</name>
    <dbReference type="NCBI Taxonomy" id="300843"/>
    <lineage>
        <taxon>Eukaryota</taxon>
        <taxon>Viridiplantae</taxon>
        <taxon>Streptophyta</taxon>
        <taxon>Embryophyta</taxon>
        <taxon>Tracheophyta</taxon>
        <taxon>Spermatophyta</taxon>
        <taxon>Magnoliopsida</taxon>
        <taxon>eudicotyledons</taxon>
        <taxon>Gunneridae</taxon>
        <taxon>Pentapetalae</taxon>
        <taxon>asterids</taxon>
        <taxon>lamiids</taxon>
        <taxon>Lamiales</taxon>
        <taxon>Pedaliaceae</taxon>
        <taxon>Sesamum</taxon>
    </lineage>
</organism>
<keyword evidence="1" id="KW-0479">Metal-binding</keyword>
<dbReference type="GO" id="GO:0008270">
    <property type="term" value="F:zinc ion binding"/>
    <property type="evidence" value="ECO:0007669"/>
    <property type="project" value="UniProtKB-KW"/>
</dbReference>
<comment type="caution">
    <text evidence="6">The sequence shown here is derived from an EMBL/GenBank/DDBJ whole genome shotgun (WGS) entry which is preliminary data.</text>
</comment>
<proteinExistence type="predicted"/>
<dbReference type="Pfam" id="PF12906">
    <property type="entry name" value="RINGv"/>
    <property type="match status" value="1"/>
</dbReference>
<dbReference type="PANTHER" id="PTHR46214:SF8">
    <property type="entry name" value="RING_FYVE_PHD ZINC FINGER SUPERFAMILY PROTEIN"/>
    <property type="match status" value="1"/>
</dbReference>
<reference evidence="6" key="1">
    <citation type="submission" date="2020-06" db="EMBL/GenBank/DDBJ databases">
        <authorList>
            <person name="Li T."/>
            <person name="Hu X."/>
            <person name="Zhang T."/>
            <person name="Song X."/>
            <person name="Zhang H."/>
            <person name="Dai N."/>
            <person name="Sheng W."/>
            <person name="Hou X."/>
            <person name="Wei L."/>
        </authorList>
    </citation>
    <scope>NUCLEOTIDE SEQUENCE</scope>
    <source>
        <strain evidence="6">G02</strain>
        <tissue evidence="6">Leaf</tissue>
    </source>
</reference>
<keyword evidence="4" id="KW-0472">Membrane</keyword>
<dbReference type="InterPro" id="IPR011016">
    <property type="entry name" value="Znf_RING-CH"/>
</dbReference>
<evidence type="ECO:0000256" key="2">
    <source>
        <dbReference type="ARBA" id="ARBA00022771"/>
    </source>
</evidence>
<dbReference type="EMBL" id="JACGWJ010000009">
    <property type="protein sequence ID" value="KAL0398446.1"/>
    <property type="molecule type" value="Genomic_DNA"/>
</dbReference>
<evidence type="ECO:0000313" key="6">
    <source>
        <dbReference type="EMBL" id="KAL0398446.1"/>
    </source>
</evidence>
<protein>
    <recommendedName>
        <fullName evidence="5">RING-CH-type domain-containing protein</fullName>
    </recommendedName>
</protein>
<evidence type="ECO:0000256" key="1">
    <source>
        <dbReference type="ARBA" id="ARBA00022723"/>
    </source>
</evidence>
<keyword evidence="4" id="KW-1133">Transmembrane helix</keyword>
<keyword evidence="3" id="KW-0862">Zinc</keyword>
<dbReference type="InterPro" id="IPR013083">
    <property type="entry name" value="Znf_RING/FYVE/PHD"/>
</dbReference>
<dbReference type="SUPFAM" id="SSF57850">
    <property type="entry name" value="RING/U-box"/>
    <property type="match status" value="1"/>
</dbReference>
<dbReference type="Gene3D" id="3.30.40.10">
    <property type="entry name" value="Zinc/RING finger domain, C3HC4 (zinc finger)"/>
    <property type="match status" value="1"/>
</dbReference>
<sequence length="177" mass="19135">MVGADQSSSCPIDINCNDPEADDQKICRICLLSANETDDDAAELIELGCGCKGELGVAHVRCAEAWFRLKGNSNSLKRNQIVDVDVDVTLSIICYNGICILSLLCEICGDTVKNIEGGVSDNRFMEEWAERRGGVSGINIFGGSGTSCLGAQPLCNLIMACLVLAFVLPWFFRVNMF</sequence>
<evidence type="ECO:0000256" key="3">
    <source>
        <dbReference type="ARBA" id="ARBA00022833"/>
    </source>
</evidence>
<dbReference type="PROSITE" id="PS51292">
    <property type="entry name" value="ZF_RING_CH"/>
    <property type="match status" value="1"/>
</dbReference>